<protein>
    <submittedName>
        <fullName evidence="3">NACHT domain protein</fullName>
    </submittedName>
</protein>
<dbReference type="InterPro" id="IPR007111">
    <property type="entry name" value="NACHT_NTPase"/>
</dbReference>
<dbReference type="InterPro" id="IPR055049">
    <property type="entry name" value="SNaCT7"/>
</dbReference>
<name>A0A3R9LC41_STROR</name>
<dbReference type="PANTHER" id="PTHR46844:SF1">
    <property type="entry name" value="SLR5058 PROTEIN"/>
    <property type="match status" value="1"/>
</dbReference>
<dbReference type="EMBL" id="RJPI01000010">
    <property type="protein sequence ID" value="RSJ62561.1"/>
    <property type="molecule type" value="Genomic_DNA"/>
</dbReference>
<feature type="domain" description="NACHT" evidence="1">
    <location>
        <begin position="104"/>
        <end position="223"/>
    </location>
</feature>
<reference evidence="3 4" key="1">
    <citation type="submission" date="2018-11" db="EMBL/GenBank/DDBJ databases">
        <title>Species Designations Belie Phenotypic and Genotypic Heterogeneity in Oral Streptococci.</title>
        <authorList>
            <person name="Velsko I."/>
        </authorList>
    </citation>
    <scope>NUCLEOTIDE SEQUENCE [LARGE SCALE GENOMIC DNA]</scope>
    <source>
        <strain evidence="3 4">BCC26</strain>
    </source>
</reference>
<dbReference type="Gene3D" id="3.40.50.300">
    <property type="entry name" value="P-loop containing nucleotide triphosphate hydrolases"/>
    <property type="match status" value="1"/>
</dbReference>
<dbReference type="Pfam" id="PF22712">
    <property type="entry name" value="SNaCT7"/>
    <property type="match status" value="1"/>
</dbReference>
<dbReference type="AlphaFoldDB" id="A0A3R9LC41"/>
<evidence type="ECO:0000259" key="2">
    <source>
        <dbReference type="Pfam" id="PF22712"/>
    </source>
</evidence>
<feature type="domain" description="Short NACHT-associated C-terminal" evidence="2">
    <location>
        <begin position="446"/>
        <end position="599"/>
    </location>
</feature>
<evidence type="ECO:0000313" key="4">
    <source>
        <dbReference type="Proteomes" id="UP000280648"/>
    </source>
</evidence>
<dbReference type="Proteomes" id="UP000280648">
    <property type="component" value="Unassembled WGS sequence"/>
</dbReference>
<evidence type="ECO:0000313" key="3">
    <source>
        <dbReference type="EMBL" id="RSJ62561.1"/>
    </source>
</evidence>
<dbReference type="PANTHER" id="PTHR46844">
    <property type="entry name" value="SLR5058 PROTEIN"/>
    <property type="match status" value="1"/>
</dbReference>
<dbReference type="SUPFAM" id="SSF52540">
    <property type="entry name" value="P-loop containing nucleoside triphosphate hydrolases"/>
    <property type="match status" value="1"/>
</dbReference>
<gene>
    <name evidence="3" type="ORF">D8803_07545</name>
</gene>
<comment type="caution">
    <text evidence="3">The sequence shown here is derived from an EMBL/GenBank/DDBJ whole genome shotgun (WGS) entry which is preliminary data.</text>
</comment>
<dbReference type="Pfam" id="PF05729">
    <property type="entry name" value="NACHT"/>
    <property type="match status" value="1"/>
</dbReference>
<sequence length="599" mass="70505">MDIDGKAIVTSVTTDIVKSGITLGWEKIKSYFKDLDASAAIEYRTAYEDYLKNTKDRYGKIKTIIYRRERKDLYSFYEATGISYAGQILSSSDINNLLEIDSKILVTGTGGIGKSILFKHLFLNSMEVTNFIPVFIELRSLNTLENKELNISNLIFKTLVSNGFRLERKYFDDSLEQGAYIIFLDGFDEIHHDKKASITKAIKDFCERYASNQVFVSSRPSTEFIGWSDFSEFESLPLTKEQALSLINKIDFDETAKSIFSEELDKKLYEKYKSFASNPLLLTIMLLTFQKHASIPERLNDFYEEAFVTLFNVHDATKDSFVRDIRSGLSCEDFKLVFSYICFKSYFKGEYEFSETRLHELINSAKEKFKDKFSFNVDDFQEDLVHSVCMLVKEGLEYRFSHRSFQEYFSAWYTCKLPDITQEKLLDGWLRESSTIQTDSYFYMLFDLQNEKVNYIILKPVMENIIKLYEKEGLLIFLKTLFDRFSIEEQEENQKYRGSLYIKDKYLCNGLILLTRLNKYQNDKKDFVSKEDYEIFNSKKREHTYFMNINEGIELFGEEKFVNMFSWLSNQVEFIYKIYESTHNMKTKKRKVASIIEEL</sequence>
<accession>A0A3R9LC41</accession>
<dbReference type="InterPro" id="IPR027417">
    <property type="entry name" value="P-loop_NTPase"/>
</dbReference>
<evidence type="ECO:0000259" key="1">
    <source>
        <dbReference type="Pfam" id="PF05729"/>
    </source>
</evidence>
<proteinExistence type="predicted"/>
<dbReference type="RefSeq" id="WP_131200760.1">
    <property type="nucleotide sequence ID" value="NZ_RJPI01000010.1"/>
</dbReference>
<organism evidence="3 4">
    <name type="scientific">Streptococcus oralis</name>
    <dbReference type="NCBI Taxonomy" id="1303"/>
    <lineage>
        <taxon>Bacteria</taxon>
        <taxon>Bacillati</taxon>
        <taxon>Bacillota</taxon>
        <taxon>Bacilli</taxon>
        <taxon>Lactobacillales</taxon>
        <taxon>Streptococcaceae</taxon>
        <taxon>Streptococcus</taxon>
    </lineage>
</organism>